<dbReference type="PANTHER" id="PTHR22550">
    <property type="entry name" value="SPORE GERMINATION PROTEIN"/>
    <property type="match status" value="1"/>
</dbReference>
<dbReference type="Proteomes" id="UP000326903">
    <property type="component" value="Unassembled WGS sequence"/>
</dbReference>
<dbReference type="PROSITE" id="PS50234">
    <property type="entry name" value="VWFA"/>
    <property type="match status" value="1"/>
</dbReference>
<dbReference type="RefSeq" id="WP_150413848.1">
    <property type="nucleotide sequence ID" value="NZ_VYQF01000001.1"/>
</dbReference>
<protein>
    <submittedName>
        <fullName evidence="7">VWA domain-containing protein</fullName>
    </submittedName>
</protein>
<dbReference type="InterPro" id="IPR002035">
    <property type="entry name" value="VWF_A"/>
</dbReference>
<evidence type="ECO:0000313" key="8">
    <source>
        <dbReference type="Proteomes" id="UP000326903"/>
    </source>
</evidence>
<dbReference type="InterPro" id="IPR033881">
    <property type="entry name" value="vWA_BatA_type"/>
</dbReference>
<keyword evidence="1" id="KW-1003">Cell membrane</keyword>
<dbReference type="SMART" id="SM00327">
    <property type="entry name" value="VWA"/>
    <property type="match status" value="1"/>
</dbReference>
<dbReference type="InterPro" id="IPR036465">
    <property type="entry name" value="vWFA_dom_sf"/>
</dbReference>
<sequence>MLFDYFNNTTFGQPLFLVLFAIIPVLIYWKIVKGKRQTAAIGISTTKGLSKTRSWKNTFQNVPFIFRLLAISCIIIALARPQVKFDEEQSEGEGVDIILCIDVSGSMTAQDFTPNRMEAAKKVAENFVNDRPNDRIGIVIFSGESFTQCPLTTDHHVLISQIEQIRNGLLEDGTAIGSGLATSVDRLRSSKAKSKVVILLTDGVNNGGLIDPATAKEIAKTFKIKVYTIGVGTDGYAPTPVSTPMGIVMQNEKVAIDEKLLKNIADQTGGKYFRATDNKSLQDIYTSIDHLEKSKVEITTFHRFTEKFYPFVFAAMALLLLEFILRFTIFRKFP</sequence>
<dbReference type="PRINTS" id="PR00453">
    <property type="entry name" value="VWFADOMAIN"/>
</dbReference>
<evidence type="ECO:0000313" key="7">
    <source>
        <dbReference type="EMBL" id="KAA9041728.1"/>
    </source>
</evidence>
<dbReference type="InterPro" id="IPR050768">
    <property type="entry name" value="UPF0353/GerABKA_families"/>
</dbReference>
<dbReference type="SUPFAM" id="SSF53300">
    <property type="entry name" value="vWA-like"/>
    <property type="match status" value="1"/>
</dbReference>
<feature type="domain" description="VWFA" evidence="6">
    <location>
        <begin position="96"/>
        <end position="288"/>
    </location>
</feature>
<gene>
    <name evidence="7" type="ORF">FW778_06830</name>
</gene>
<name>A0A5J5IMH9_9BACT</name>
<dbReference type="Gene3D" id="3.40.50.410">
    <property type="entry name" value="von Willebrand factor, type A domain"/>
    <property type="match status" value="1"/>
</dbReference>
<keyword evidence="2 5" id="KW-0812">Transmembrane</keyword>
<feature type="transmembrane region" description="Helical" evidence="5">
    <location>
        <begin position="12"/>
        <end position="29"/>
    </location>
</feature>
<feature type="transmembrane region" description="Helical" evidence="5">
    <location>
        <begin position="308"/>
        <end position="329"/>
    </location>
</feature>
<organism evidence="7 8">
    <name type="scientific">Ginsengibacter hankyongi</name>
    <dbReference type="NCBI Taxonomy" id="2607284"/>
    <lineage>
        <taxon>Bacteria</taxon>
        <taxon>Pseudomonadati</taxon>
        <taxon>Bacteroidota</taxon>
        <taxon>Chitinophagia</taxon>
        <taxon>Chitinophagales</taxon>
        <taxon>Chitinophagaceae</taxon>
        <taxon>Ginsengibacter</taxon>
    </lineage>
</organism>
<dbReference type="InterPro" id="IPR024163">
    <property type="entry name" value="Aerotolerance_reg_N"/>
</dbReference>
<evidence type="ECO:0000256" key="3">
    <source>
        <dbReference type="ARBA" id="ARBA00022989"/>
    </source>
</evidence>
<evidence type="ECO:0000256" key="4">
    <source>
        <dbReference type="ARBA" id="ARBA00023136"/>
    </source>
</evidence>
<keyword evidence="4 5" id="KW-0472">Membrane</keyword>
<proteinExistence type="predicted"/>
<dbReference type="PANTHER" id="PTHR22550:SF5">
    <property type="entry name" value="LEUCINE ZIPPER PROTEIN 4"/>
    <property type="match status" value="1"/>
</dbReference>
<keyword evidence="8" id="KW-1185">Reference proteome</keyword>
<dbReference type="Pfam" id="PF07584">
    <property type="entry name" value="BatA"/>
    <property type="match status" value="1"/>
</dbReference>
<dbReference type="AlphaFoldDB" id="A0A5J5IMH9"/>
<comment type="caution">
    <text evidence="7">The sequence shown here is derived from an EMBL/GenBank/DDBJ whole genome shotgun (WGS) entry which is preliminary data.</text>
</comment>
<dbReference type="Pfam" id="PF00092">
    <property type="entry name" value="VWA"/>
    <property type="match status" value="1"/>
</dbReference>
<keyword evidence="3 5" id="KW-1133">Transmembrane helix</keyword>
<dbReference type="CDD" id="cd01467">
    <property type="entry name" value="vWA_BatA_type"/>
    <property type="match status" value="1"/>
</dbReference>
<dbReference type="EMBL" id="VYQF01000001">
    <property type="protein sequence ID" value="KAA9041728.1"/>
    <property type="molecule type" value="Genomic_DNA"/>
</dbReference>
<evidence type="ECO:0000256" key="1">
    <source>
        <dbReference type="ARBA" id="ARBA00022475"/>
    </source>
</evidence>
<evidence type="ECO:0000256" key="2">
    <source>
        <dbReference type="ARBA" id="ARBA00022692"/>
    </source>
</evidence>
<evidence type="ECO:0000256" key="5">
    <source>
        <dbReference type="SAM" id="Phobius"/>
    </source>
</evidence>
<evidence type="ECO:0000259" key="6">
    <source>
        <dbReference type="PROSITE" id="PS50234"/>
    </source>
</evidence>
<accession>A0A5J5IMH9</accession>
<reference evidence="7 8" key="1">
    <citation type="submission" date="2019-09" db="EMBL/GenBank/DDBJ databases">
        <title>Draft genome sequence of Ginsengibacter sp. BR5-29.</title>
        <authorList>
            <person name="Im W.-T."/>
        </authorList>
    </citation>
    <scope>NUCLEOTIDE SEQUENCE [LARGE SCALE GENOMIC DNA]</scope>
    <source>
        <strain evidence="7 8">BR5-29</strain>
    </source>
</reference>